<proteinExistence type="predicted"/>
<feature type="region of interest" description="Disordered" evidence="1">
    <location>
        <begin position="407"/>
        <end position="430"/>
    </location>
</feature>
<dbReference type="Pfam" id="PF18804">
    <property type="entry name" value="CxC3"/>
    <property type="match status" value="1"/>
</dbReference>
<dbReference type="InterPro" id="IPR040564">
    <property type="entry name" value="CxC3-like"/>
</dbReference>
<comment type="caution">
    <text evidence="3">The sequence shown here is derived from an EMBL/GenBank/DDBJ whole genome shotgun (WGS) entry which is preliminary data.</text>
</comment>
<gene>
    <name evidence="3" type="ORF">DGAL_LOCUS11622</name>
</gene>
<protein>
    <recommendedName>
        <fullName evidence="2">CxC3 like cysteine cluster domain-containing protein</fullName>
    </recommendedName>
</protein>
<name>A0A8J2RRH3_9CRUS</name>
<dbReference type="Proteomes" id="UP000789390">
    <property type="component" value="Unassembled WGS sequence"/>
</dbReference>
<sequence>MVAALNVKVFRKPTVSFPNFTETKNSATWWVCTSDQAKTTNLPPPCTPALDCDHSSRELTSDCENPIQLVQPVSSQFKQTSNVIEHKIEPELLAVLQEYEDRHIPDKLRTAPTSATEAAAKYKAEETDWKERQRVQDTAFSCVRESDRNMVIAETLEIFNGICNHCRNVKGIVVCHTCQALLWPECDSTFHFNHITHDRVILQGVIQKLKSVQHVDLLGKVQDSVPVPIFEPGICPNCLTVGSMRIQCGFDKISVVTTKGREDGFCSPEFECKSCHSIKKPSSADYMKSDYWPGSLPNISSLIHGSALREWQFLIFQAPGTSRGKYITVLDEIAYLNDRDTKIAKDRDGKSLYGNDIIEDVKDQRSDCLSSEELAESPFAQGDDFTDECTEKEEDLLDGLGSGVEEFEDEGDFGYATEATEDFDSDALHESTPTNYYDLLLEVCNS</sequence>
<evidence type="ECO:0000259" key="2">
    <source>
        <dbReference type="Pfam" id="PF18804"/>
    </source>
</evidence>
<organism evidence="3 4">
    <name type="scientific">Daphnia galeata</name>
    <dbReference type="NCBI Taxonomy" id="27404"/>
    <lineage>
        <taxon>Eukaryota</taxon>
        <taxon>Metazoa</taxon>
        <taxon>Ecdysozoa</taxon>
        <taxon>Arthropoda</taxon>
        <taxon>Crustacea</taxon>
        <taxon>Branchiopoda</taxon>
        <taxon>Diplostraca</taxon>
        <taxon>Cladocera</taxon>
        <taxon>Anomopoda</taxon>
        <taxon>Daphniidae</taxon>
        <taxon>Daphnia</taxon>
    </lineage>
</organism>
<dbReference type="EMBL" id="CAKKLH010000282">
    <property type="protein sequence ID" value="CAH0108253.1"/>
    <property type="molecule type" value="Genomic_DNA"/>
</dbReference>
<reference evidence="3" key="1">
    <citation type="submission" date="2021-11" db="EMBL/GenBank/DDBJ databases">
        <authorList>
            <person name="Schell T."/>
        </authorList>
    </citation>
    <scope>NUCLEOTIDE SEQUENCE</scope>
    <source>
        <strain evidence="3">M5</strain>
    </source>
</reference>
<evidence type="ECO:0000256" key="1">
    <source>
        <dbReference type="SAM" id="MobiDB-lite"/>
    </source>
</evidence>
<dbReference type="OrthoDB" id="5988971at2759"/>
<accession>A0A8J2RRH3</accession>
<dbReference type="AlphaFoldDB" id="A0A8J2RRH3"/>
<evidence type="ECO:0000313" key="3">
    <source>
        <dbReference type="EMBL" id="CAH0108253.1"/>
    </source>
</evidence>
<feature type="domain" description="CxC3 like cysteine cluster" evidence="2">
    <location>
        <begin position="225"/>
        <end position="333"/>
    </location>
</feature>
<keyword evidence="4" id="KW-1185">Reference proteome</keyword>
<evidence type="ECO:0000313" key="4">
    <source>
        <dbReference type="Proteomes" id="UP000789390"/>
    </source>
</evidence>